<dbReference type="InterPro" id="IPR013320">
    <property type="entry name" value="ConA-like_dom_sf"/>
</dbReference>
<dbReference type="OrthoDB" id="2306834at2"/>
<dbReference type="Proteomes" id="UP000298021">
    <property type="component" value="Unassembled WGS sequence"/>
</dbReference>
<evidence type="ECO:0000313" key="1">
    <source>
        <dbReference type="EMBL" id="TGD21138.1"/>
    </source>
</evidence>
<dbReference type="Gene3D" id="2.60.120.200">
    <property type="match status" value="1"/>
</dbReference>
<organism evidence="1 2">
    <name type="scientific">Companilactobacillus suantsaicola</name>
    <dbReference type="NCBI Taxonomy" id="2487723"/>
    <lineage>
        <taxon>Bacteria</taxon>
        <taxon>Bacillati</taxon>
        <taxon>Bacillota</taxon>
        <taxon>Bacilli</taxon>
        <taxon>Lactobacillales</taxon>
        <taxon>Lactobacillaceae</taxon>
        <taxon>Companilactobacillus</taxon>
    </lineage>
</organism>
<dbReference type="RefSeq" id="WP_135374586.1">
    <property type="nucleotide sequence ID" value="NZ_RKLY01000045.1"/>
</dbReference>
<dbReference type="EMBL" id="RKLY01000045">
    <property type="protein sequence ID" value="TGD21138.1"/>
    <property type="molecule type" value="Genomic_DNA"/>
</dbReference>
<comment type="caution">
    <text evidence="1">The sequence shown here is derived from an EMBL/GenBank/DDBJ whole genome shotgun (WGS) entry which is preliminary data.</text>
</comment>
<sequence length="752" mass="83282">MNKYKRSTHFFYIFLFILFTFLLILPLNYQTVLAADTNQADYENALKTVPKGLSWSDGAFSEANFEGNSAQIVQSKNPNSPNTSIIKMTNTTNQVGGIWSNFDKDNYFNVNHNQKVSMWLYFGYAKSITDPNRFFPGDGMAFVLHNDARGINAHSTGIRDGKLTPGDGETLGVWGTDWDPSETNSANIAKTAIQNSVAIEFDTFIDRVSSYDDIKGEGASFDLSYSGSKNYDPHIAFGYPAKPITYIPQYAQDSAGNRRNFFMMYHQNAYGGTPSEFLNLVDSKWHHLTVEWQKPDSGSTIGKLTYHYDDKDPVTSTPLSSEITRSLDINTNTFASADGKLYWGFTGSTGTYTENNLIAFESIPSYVDAQATSTIHNDTENTDISQNSHVNANDKITYNYNLSYIGWTREWSNIKARMDIPSNMTFSSGEITYANGQTETIPSSVFDTSTNKINYTLLQNLNKDNRTATISLHGRAAATANEQLTVPSAHAHFDGDNLITDTDSSSFIIDPRSITLESSSPYIIKVQKDESVDIPAQVKFLGSGSIDFSKLTVYQKINNEAAKPLTGLVNADGSFTLHIDKSLLTSDSTNVTFFVKDENGDLGETNTLTRTIQIGGTVAFGEVSSHVAFKDVNYGTKNKLIPRINDWHVNVVDSRSKGTSWVVQAAATPLVNKTTKKDLDGSLVYRQDPDSHTVDLSHNVNIAQYTKQNDLTETRDITLPWTDQSGILLSLNDNPSAGQYTGVINWTLLDSI</sequence>
<reference evidence="1 2" key="1">
    <citation type="submission" date="2018-10" db="EMBL/GenBank/DDBJ databases">
        <title>Lactobacillus sp. R7 and Lactobacillus sp. R19 isolated from fermented mustard green product of Taiwan.</title>
        <authorList>
            <person name="Lin S.-T."/>
        </authorList>
    </citation>
    <scope>NUCLEOTIDE SEQUENCE [LARGE SCALE GENOMIC DNA]</scope>
    <source>
        <strain evidence="1 2">BCRC 81127</strain>
    </source>
</reference>
<dbReference type="AlphaFoldDB" id="A0A4Z0JEB8"/>
<evidence type="ECO:0000313" key="2">
    <source>
        <dbReference type="Proteomes" id="UP000298021"/>
    </source>
</evidence>
<gene>
    <name evidence="1" type="ORF">EGT49_11960</name>
</gene>
<dbReference type="SUPFAM" id="SSF49899">
    <property type="entry name" value="Concanavalin A-like lectins/glucanases"/>
    <property type="match status" value="1"/>
</dbReference>
<proteinExistence type="predicted"/>
<keyword evidence="2" id="KW-1185">Reference proteome</keyword>
<protein>
    <recommendedName>
        <fullName evidence="3">Extracellular protein</fullName>
    </recommendedName>
</protein>
<accession>A0A4Z0JEB8</accession>
<evidence type="ECO:0008006" key="3">
    <source>
        <dbReference type="Google" id="ProtNLM"/>
    </source>
</evidence>
<name>A0A4Z0JEB8_9LACO</name>